<gene>
    <name evidence="18" type="ORF">L195_g038234</name>
</gene>
<evidence type="ECO:0000256" key="5">
    <source>
        <dbReference type="ARBA" id="ARBA00010810"/>
    </source>
</evidence>
<evidence type="ECO:0000256" key="12">
    <source>
        <dbReference type="ARBA" id="ARBA00022989"/>
    </source>
</evidence>
<evidence type="ECO:0000256" key="7">
    <source>
        <dbReference type="ARBA" id="ARBA00022676"/>
    </source>
</evidence>
<reference evidence="18 19" key="1">
    <citation type="journal article" date="2014" name="Am. J. Bot.">
        <title>Genome assembly and annotation for red clover (Trifolium pratense; Fabaceae).</title>
        <authorList>
            <person name="Istvanek J."/>
            <person name="Jaros M."/>
            <person name="Krenek A."/>
            <person name="Repkova J."/>
        </authorList>
    </citation>
    <scope>NUCLEOTIDE SEQUENCE [LARGE SCALE GENOMIC DNA]</scope>
    <source>
        <strain evidence="19">cv. Tatra</strain>
        <tissue evidence="18">Young leaves</tissue>
    </source>
</reference>
<evidence type="ECO:0000256" key="6">
    <source>
        <dbReference type="ARBA" id="ARBA00012605"/>
    </source>
</evidence>
<accession>A0A2K3LUJ8</accession>
<feature type="transmembrane region" description="Helical" evidence="16">
    <location>
        <begin position="134"/>
        <end position="154"/>
    </location>
</feature>
<evidence type="ECO:0000256" key="10">
    <source>
        <dbReference type="ARBA" id="ARBA00022723"/>
    </source>
</evidence>
<dbReference type="EC" id="2.4.99.18" evidence="6"/>
<keyword evidence="13 16" id="KW-0472">Membrane</keyword>
<feature type="transmembrane region" description="Helical" evidence="16">
    <location>
        <begin position="227"/>
        <end position="251"/>
    </location>
</feature>
<evidence type="ECO:0000256" key="4">
    <source>
        <dbReference type="ARBA" id="ARBA00004922"/>
    </source>
</evidence>
<sequence length="271" mass="30388">MAVTTSTPTSPPSMAQDLLNSLPKTLKLKTKQQELLIRVTTLGLIYILAFITRLFSVLRYESMIHEFDPYFNYRTTLYLTEHGFSEFWNWFDSDSWYPLGRIIGGTLYPGLMLTAAALYKILHFLRFAVHIREVCVLTAPFFASNTAIVAYFFGKEVWDSGAGIVAAALIAICPGYISRSVAGSYDNEGVAIFALLLTFYLFVKAVNTGSLSWSLASAFGYFYMVSAWGGYVFIINLVPLYVLVLLIRFVGFQHVQSGEHMAAMGVFFLLQ</sequence>
<dbReference type="EMBL" id="ASHM01041491">
    <property type="protein sequence ID" value="PNX82206.1"/>
    <property type="molecule type" value="Genomic_DNA"/>
</dbReference>
<feature type="transmembrane region" description="Helical" evidence="16">
    <location>
        <begin position="35"/>
        <end position="55"/>
    </location>
</feature>
<dbReference type="GO" id="GO:0012505">
    <property type="term" value="C:endomembrane system"/>
    <property type="evidence" value="ECO:0007669"/>
    <property type="project" value="UniProtKB-SubCell"/>
</dbReference>
<dbReference type="ExpressionAtlas" id="A0A2K3LUJ8">
    <property type="expression patterns" value="baseline"/>
</dbReference>
<feature type="non-terminal residue" evidence="18">
    <location>
        <position position="271"/>
    </location>
</feature>
<dbReference type="Proteomes" id="UP000236291">
    <property type="component" value="Unassembled WGS sequence"/>
</dbReference>
<dbReference type="GO" id="GO:0016020">
    <property type="term" value="C:membrane"/>
    <property type="evidence" value="ECO:0007669"/>
    <property type="project" value="InterPro"/>
</dbReference>
<dbReference type="InterPro" id="IPR048307">
    <property type="entry name" value="STT3_N"/>
</dbReference>
<evidence type="ECO:0000256" key="11">
    <source>
        <dbReference type="ARBA" id="ARBA00022842"/>
    </source>
</evidence>
<feature type="transmembrane region" description="Helical" evidence="16">
    <location>
        <begin position="160"/>
        <end position="177"/>
    </location>
</feature>
<proteinExistence type="inferred from homology"/>
<evidence type="ECO:0000256" key="16">
    <source>
        <dbReference type="SAM" id="Phobius"/>
    </source>
</evidence>
<evidence type="ECO:0000256" key="1">
    <source>
        <dbReference type="ARBA" id="ARBA00001936"/>
    </source>
</evidence>
<protein>
    <recommendedName>
        <fullName evidence="6">dolichyl-diphosphooligosaccharide--protein glycotransferase</fullName>
        <ecNumber evidence="6">2.4.99.18</ecNumber>
    </recommendedName>
</protein>
<dbReference type="GO" id="GO:0046872">
    <property type="term" value="F:metal ion binding"/>
    <property type="evidence" value="ECO:0007669"/>
    <property type="project" value="UniProtKB-KW"/>
</dbReference>
<keyword evidence="11" id="KW-0460">Magnesium</keyword>
<comment type="cofactor">
    <cofactor evidence="2">
        <name>Mg(2+)</name>
        <dbReference type="ChEBI" id="CHEBI:18420"/>
    </cofactor>
</comment>
<comment type="pathway">
    <text evidence="4">Protein modification; protein glycosylation.</text>
</comment>
<feature type="transmembrane region" description="Helical" evidence="16">
    <location>
        <begin position="102"/>
        <end position="122"/>
    </location>
</feature>
<dbReference type="AlphaFoldDB" id="A0A2K3LUJ8"/>
<dbReference type="PANTHER" id="PTHR13872">
    <property type="entry name" value="DOLICHYL-DIPHOSPHOOLIGOSACCHARIDE--PROTEIN GLYCOSYLTRANSFERASE SUBUNIT"/>
    <property type="match status" value="1"/>
</dbReference>
<evidence type="ECO:0000256" key="15">
    <source>
        <dbReference type="ARBA" id="ARBA00048829"/>
    </source>
</evidence>
<dbReference type="GO" id="GO:0004579">
    <property type="term" value="F:dolichyl-diphosphooligosaccharide-protein glycotransferase activity"/>
    <property type="evidence" value="ECO:0007669"/>
    <property type="project" value="UniProtKB-EC"/>
</dbReference>
<evidence type="ECO:0000256" key="14">
    <source>
        <dbReference type="ARBA" id="ARBA00023211"/>
    </source>
</evidence>
<evidence type="ECO:0000256" key="8">
    <source>
        <dbReference type="ARBA" id="ARBA00022679"/>
    </source>
</evidence>
<keyword evidence="10" id="KW-0479">Metal-binding</keyword>
<comment type="catalytic activity">
    <reaction evidence="15">
        <text>a di-trans,poly-cis-dolichyl diphosphooligosaccharide + L-asparaginyl-[protein] = N(4)-(oligosaccharide-(1-&gt;4)-N-acetyl-beta-D-glucosaminyl-(1-&gt;4)-N-acetyl-beta-D-glucosaminyl)-L-asparaginyl-[protein] + a di-trans,poly-cis-dolichyl diphosphate + H(+)</text>
        <dbReference type="Rhea" id="RHEA:22980"/>
        <dbReference type="Rhea" id="RHEA-COMP:12804"/>
        <dbReference type="Rhea" id="RHEA-COMP:12805"/>
        <dbReference type="Rhea" id="RHEA-COMP:19506"/>
        <dbReference type="Rhea" id="RHEA-COMP:19509"/>
        <dbReference type="ChEBI" id="CHEBI:15378"/>
        <dbReference type="ChEBI" id="CHEBI:50347"/>
        <dbReference type="ChEBI" id="CHEBI:57497"/>
        <dbReference type="ChEBI" id="CHEBI:57570"/>
        <dbReference type="ChEBI" id="CHEBI:132529"/>
        <dbReference type="EC" id="2.4.99.18"/>
    </reaction>
</comment>
<comment type="similarity">
    <text evidence="5">Belongs to the STT3 family.</text>
</comment>
<keyword evidence="8 18" id="KW-0808">Transferase</keyword>
<evidence type="ECO:0000313" key="18">
    <source>
        <dbReference type="EMBL" id="PNX82206.1"/>
    </source>
</evidence>
<comment type="cofactor">
    <cofactor evidence="1">
        <name>Mn(2+)</name>
        <dbReference type="ChEBI" id="CHEBI:29035"/>
    </cofactor>
</comment>
<comment type="caution">
    <text evidence="18">The sequence shown here is derived from an EMBL/GenBank/DDBJ whole genome shotgun (WGS) entry which is preliminary data.</text>
</comment>
<dbReference type="PANTHER" id="PTHR13872:SF1">
    <property type="entry name" value="DOLICHYL-DIPHOSPHOOLIGOSACCHARIDE--PROTEIN GLYCOSYLTRANSFERASE SUBUNIT STT3B"/>
    <property type="match status" value="1"/>
</dbReference>
<dbReference type="InterPro" id="IPR003674">
    <property type="entry name" value="Oligo_trans_STT3"/>
</dbReference>
<evidence type="ECO:0000256" key="9">
    <source>
        <dbReference type="ARBA" id="ARBA00022692"/>
    </source>
</evidence>
<dbReference type="STRING" id="57577.A0A2K3LUJ8"/>
<keyword evidence="9 16" id="KW-0812">Transmembrane</keyword>
<reference evidence="18 19" key="2">
    <citation type="journal article" date="2017" name="Front. Plant Sci.">
        <title>Gene Classification and Mining of Molecular Markers Useful in Red Clover (Trifolium pratense) Breeding.</title>
        <authorList>
            <person name="Istvanek J."/>
            <person name="Dluhosova J."/>
            <person name="Dluhos P."/>
            <person name="Patkova L."/>
            <person name="Nedelnik J."/>
            <person name="Repkova J."/>
        </authorList>
    </citation>
    <scope>NUCLEOTIDE SEQUENCE [LARGE SCALE GENOMIC DNA]</scope>
    <source>
        <strain evidence="19">cv. Tatra</strain>
        <tissue evidence="18">Young leaves</tissue>
    </source>
</reference>
<feature type="domain" description="Oligosaccharyl transferase STT3 N-terminal" evidence="17">
    <location>
        <begin position="41"/>
        <end position="247"/>
    </location>
</feature>
<evidence type="ECO:0000256" key="3">
    <source>
        <dbReference type="ARBA" id="ARBA00004127"/>
    </source>
</evidence>
<keyword evidence="14" id="KW-0464">Manganese</keyword>
<dbReference type="Pfam" id="PF02516">
    <property type="entry name" value="STT3"/>
    <property type="match status" value="1"/>
</dbReference>
<organism evidence="18 19">
    <name type="scientific">Trifolium pratense</name>
    <name type="common">Red clover</name>
    <dbReference type="NCBI Taxonomy" id="57577"/>
    <lineage>
        <taxon>Eukaryota</taxon>
        <taxon>Viridiplantae</taxon>
        <taxon>Streptophyta</taxon>
        <taxon>Embryophyta</taxon>
        <taxon>Tracheophyta</taxon>
        <taxon>Spermatophyta</taxon>
        <taxon>Magnoliopsida</taxon>
        <taxon>eudicotyledons</taxon>
        <taxon>Gunneridae</taxon>
        <taxon>Pentapetalae</taxon>
        <taxon>rosids</taxon>
        <taxon>fabids</taxon>
        <taxon>Fabales</taxon>
        <taxon>Fabaceae</taxon>
        <taxon>Papilionoideae</taxon>
        <taxon>50 kb inversion clade</taxon>
        <taxon>NPAAA clade</taxon>
        <taxon>Hologalegina</taxon>
        <taxon>IRL clade</taxon>
        <taxon>Trifolieae</taxon>
        <taxon>Trifolium</taxon>
    </lineage>
</organism>
<keyword evidence="12 16" id="KW-1133">Transmembrane helix</keyword>
<comment type="subcellular location">
    <subcellularLocation>
        <location evidence="3">Endomembrane system</location>
        <topology evidence="3">Multi-pass membrane protein</topology>
    </subcellularLocation>
</comment>
<evidence type="ECO:0000313" key="19">
    <source>
        <dbReference type="Proteomes" id="UP000236291"/>
    </source>
</evidence>
<evidence type="ECO:0000259" key="17">
    <source>
        <dbReference type="Pfam" id="PF02516"/>
    </source>
</evidence>
<evidence type="ECO:0000256" key="2">
    <source>
        <dbReference type="ARBA" id="ARBA00001946"/>
    </source>
</evidence>
<dbReference type="UniPathway" id="UPA00378"/>
<feature type="transmembrane region" description="Helical" evidence="16">
    <location>
        <begin position="189"/>
        <end position="207"/>
    </location>
</feature>
<keyword evidence="7" id="KW-0328">Glycosyltransferase</keyword>
<name>A0A2K3LUJ8_TRIPR</name>
<evidence type="ECO:0000256" key="13">
    <source>
        <dbReference type="ARBA" id="ARBA00023136"/>
    </source>
</evidence>